<dbReference type="GO" id="GO:0006520">
    <property type="term" value="P:amino acid metabolic process"/>
    <property type="evidence" value="ECO:0007669"/>
    <property type="project" value="UniProtKB-ARBA"/>
</dbReference>
<protein>
    <recommendedName>
        <fullName evidence="1">CASTOR ACT domain-containing protein</fullName>
    </recommendedName>
</protein>
<organism evidence="2 3">
    <name type="scientific">Paramarasmius palmivorus</name>
    <dbReference type="NCBI Taxonomy" id="297713"/>
    <lineage>
        <taxon>Eukaryota</taxon>
        <taxon>Fungi</taxon>
        <taxon>Dikarya</taxon>
        <taxon>Basidiomycota</taxon>
        <taxon>Agaricomycotina</taxon>
        <taxon>Agaricomycetes</taxon>
        <taxon>Agaricomycetidae</taxon>
        <taxon>Agaricales</taxon>
        <taxon>Marasmiineae</taxon>
        <taxon>Marasmiaceae</taxon>
        <taxon>Paramarasmius</taxon>
    </lineage>
</organism>
<dbReference type="Pfam" id="PF13840">
    <property type="entry name" value="ACT_7"/>
    <property type="match status" value="1"/>
</dbReference>
<dbReference type="GO" id="GO:0046394">
    <property type="term" value="P:carboxylic acid biosynthetic process"/>
    <property type="evidence" value="ECO:0007669"/>
    <property type="project" value="UniProtKB-ARBA"/>
</dbReference>
<name>A0AAW0E670_9AGAR</name>
<keyword evidence="3" id="KW-1185">Reference proteome</keyword>
<evidence type="ECO:0000259" key="1">
    <source>
        <dbReference type="Pfam" id="PF13840"/>
    </source>
</evidence>
<feature type="domain" description="CASTOR ACT" evidence="1">
    <location>
        <begin position="72"/>
        <end position="112"/>
    </location>
</feature>
<dbReference type="InterPro" id="IPR027795">
    <property type="entry name" value="CASTOR_ACT_dom"/>
</dbReference>
<reference evidence="2 3" key="1">
    <citation type="submission" date="2024-01" db="EMBL/GenBank/DDBJ databases">
        <title>A draft genome for a cacao thread blight-causing isolate of Paramarasmius palmivorus.</title>
        <authorList>
            <person name="Baruah I.K."/>
            <person name="Bukari Y."/>
            <person name="Amoako-Attah I."/>
            <person name="Meinhardt L.W."/>
            <person name="Bailey B.A."/>
            <person name="Cohen S.P."/>
        </authorList>
    </citation>
    <scope>NUCLEOTIDE SEQUENCE [LARGE SCALE GENOMIC DNA]</scope>
    <source>
        <strain evidence="2 3">GH-12</strain>
    </source>
</reference>
<evidence type="ECO:0000313" key="3">
    <source>
        <dbReference type="Proteomes" id="UP001383192"/>
    </source>
</evidence>
<dbReference type="AlphaFoldDB" id="A0AAW0E670"/>
<dbReference type="SUPFAM" id="SSF55021">
    <property type="entry name" value="ACT-like"/>
    <property type="match status" value="1"/>
</dbReference>
<dbReference type="InterPro" id="IPR045865">
    <property type="entry name" value="ACT-like_dom_sf"/>
</dbReference>
<accession>A0AAW0E670</accession>
<proteinExistence type="predicted"/>
<evidence type="ECO:0000313" key="2">
    <source>
        <dbReference type="EMBL" id="KAK7058428.1"/>
    </source>
</evidence>
<sequence>MPPPLNHPSLNLQVLPETWFVVQLPPQETVPAPILEALSKDTGKGLSVTRTPEELSIAGAWREGFPDAFKGECTWRCIKIAGPMSFSLVGVLAQVTAPLQAAQCPVFVTSTWSASSPSAIACTESVLFRNTDYILVPKDKLNLAVDALKTDGWCFSYSLV</sequence>
<gene>
    <name evidence="2" type="ORF">VNI00_002062</name>
</gene>
<dbReference type="EMBL" id="JAYKXP010000005">
    <property type="protein sequence ID" value="KAK7058428.1"/>
    <property type="molecule type" value="Genomic_DNA"/>
</dbReference>
<dbReference type="Gene3D" id="3.30.2130.10">
    <property type="entry name" value="VC0802-like"/>
    <property type="match status" value="1"/>
</dbReference>
<dbReference type="Proteomes" id="UP001383192">
    <property type="component" value="Unassembled WGS sequence"/>
</dbReference>
<comment type="caution">
    <text evidence="2">The sequence shown here is derived from an EMBL/GenBank/DDBJ whole genome shotgun (WGS) entry which is preliminary data.</text>
</comment>